<proteinExistence type="predicted"/>
<name>A0A679JII6_9HYPH</name>
<evidence type="ECO:0000259" key="1">
    <source>
        <dbReference type="PROSITE" id="PS50943"/>
    </source>
</evidence>
<dbReference type="SUPFAM" id="SSF47413">
    <property type="entry name" value="lambda repressor-like DNA-binding domains"/>
    <property type="match status" value="1"/>
</dbReference>
<dbReference type="Gene3D" id="1.10.260.40">
    <property type="entry name" value="lambda repressor-like DNA-binding domains"/>
    <property type="match status" value="1"/>
</dbReference>
<feature type="domain" description="HTH cro/C1-type" evidence="1">
    <location>
        <begin position="39"/>
        <end position="92"/>
    </location>
</feature>
<dbReference type="SMART" id="SM00530">
    <property type="entry name" value="HTH_XRE"/>
    <property type="match status" value="1"/>
</dbReference>
<evidence type="ECO:0000313" key="2">
    <source>
        <dbReference type="EMBL" id="CAA2107242.1"/>
    </source>
</evidence>
<dbReference type="InterPro" id="IPR001387">
    <property type="entry name" value="Cro/C1-type_HTH"/>
</dbReference>
<organism evidence="2">
    <name type="scientific">Methylobacterium bullatum</name>
    <dbReference type="NCBI Taxonomy" id="570505"/>
    <lineage>
        <taxon>Bacteria</taxon>
        <taxon>Pseudomonadati</taxon>
        <taxon>Pseudomonadota</taxon>
        <taxon>Alphaproteobacteria</taxon>
        <taxon>Hyphomicrobiales</taxon>
        <taxon>Methylobacteriaceae</taxon>
        <taxon>Methylobacterium</taxon>
    </lineage>
</organism>
<dbReference type="AlphaFoldDB" id="A0A679JII6"/>
<accession>A0A679JII6</accession>
<dbReference type="EMBL" id="LR743504">
    <property type="protein sequence ID" value="CAA2107242.1"/>
    <property type="molecule type" value="Genomic_DNA"/>
</dbReference>
<sequence length="125" mass="14015">MTDDHHPVSADDILATLTPERQARIRARGAELIAEEFALRDLRRAEEITQATVAERLGGRQVYVSRLEKRADMKLSTLRAYVRAIGGDLQLLVTFPEGRTVRLKDIGAAVPRVRRSPARKIKTAE</sequence>
<dbReference type="PROSITE" id="PS50943">
    <property type="entry name" value="HTH_CROC1"/>
    <property type="match status" value="1"/>
</dbReference>
<gene>
    <name evidence="2" type="primary">higA1</name>
    <name evidence="2" type="ORF">MBUL_04064</name>
</gene>
<dbReference type="GO" id="GO:0003677">
    <property type="term" value="F:DNA binding"/>
    <property type="evidence" value="ECO:0007669"/>
    <property type="project" value="InterPro"/>
</dbReference>
<dbReference type="InterPro" id="IPR010982">
    <property type="entry name" value="Lambda_DNA-bd_dom_sf"/>
</dbReference>
<protein>
    <submittedName>
        <fullName evidence="2">Antitoxin HigA1</fullName>
    </submittedName>
</protein>
<dbReference type="CDD" id="cd00093">
    <property type="entry name" value="HTH_XRE"/>
    <property type="match status" value="1"/>
</dbReference>
<reference evidence="2" key="1">
    <citation type="submission" date="2019-12" db="EMBL/GenBank/DDBJ databases">
        <authorList>
            <person name="Cremers G."/>
        </authorList>
    </citation>
    <scope>NUCLEOTIDE SEQUENCE</scope>
    <source>
        <strain evidence="2">Mbul1</strain>
    </source>
</reference>